<dbReference type="Pfam" id="PF04892">
    <property type="entry name" value="VanZ"/>
    <property type="match status" value="1"/>
</dbReference>
<gene>
    <name evidence="3" type="ORF">J2S63_001556</name>
</gene>
<protein>
    <submittedName>
        <fullName evidence="3">Glycopeptide antibiotics resistance protein</fullName>
    </submittedName>
</protein>
<comment type="caution">
    <text evidence="3">The sequence shown here is derived from an EMBL/GenBank/DDBJ whole genome shotgun (WGS) entry which is preliminary data.</text>
</comment>
<feature type="domain" description="VanZ-like" evidence="2">
    <location>
        <begin position="55"/>
        <end position="132"/>
    </location>
</feature>
<evidence type="ECO:0000256" key="1">
    <source>
        <dbReference type="SAM" id="Phobius"/>
    </source>
</evidence>
<feature type="transmembrane region" description="Helical" evidence="1">
    <location>
        <begin position="84"/>
        <end position="105"/>
    </location>
</feature>
<dbReference type="EMBL" id="JAVDYG010000001">
    <property type="protein sequence ID" value="MDR7362003.1"/>
    <property type="molecule type" value="Genomic_DNA"/>
</dbReference>
<evidence type="ECO:0000313" key="3">
    <source>
        <dbReference type="EMBL" id="MDR7362003.1"/>
    </source>
</evidence>
<keyword evidence="1" id="KW-1133">Transmembrane helix</keyword>
<keyword evidence="1" id="KW-0812">Transmembrane</keyword>
<proteinExistence type="predicted"/>
<evidence type="ECO:0000313" key="4">
    <source>
        <dbReference type="Proteomes" id="UP001183648"/>
    </source>
</evidence>
<name>A0ABU2BTP4_9ACTN</name>
<dbReference type="Proteomes" id="UP001183648">
    <property type="component" value="Unassembled WGS sequence"/>
</dbReference>
<accession>A0ABU2BTP4</accession>
<dbReference type="RefSeq" id="WP_310300856.1">
    <property type="nucleotide sequence ID" value="NZ_BAAAPS010000008.1"/>
</dbReference>
<keyword evidence="1" id="KW-0472">Membrane</keyword>
<organism evidence="3 4">
    <name type="scientific">Nocardioides marmoribigeumensis</name>
    <dbReference type="NCBI Taxonomy" id="433649"/>
    <lineage>
        <taxon>Bacteria</taxon>
        <taxon>Bacillati</taxon>
        <taxon>Actinomycetota</taxon>
        <taxon>Actinomycetes</taxon>
        <taxon>Propionibacteriales</taxon>
        <taxon>Nocardioidaceae</taxon>
        <taxon>Nocardioides</taxon>
    </lineage>
</organism>
<evidence type="ECO:0000259" key="2">
    <source>
        <dbReference type="Pfam" id="PF04892"/>
    </source>
</evidence>
<feature type="transmembrane region" description="Helical" evidence="1">
    <location>
        <begin position="6"/>
        <end position="26"/>
    </location>
</feature>
<reference evidence="3 4" key="1">
    <citation type="submission" date="2023-07" db="EMBL/GenBank/DDBJ databases">
        <title>Sequencing the genomes of 1000 actinobacteria strains.</title>
        <authorList>
            <person name="Klenk H.-P."/>
        </authorList>
    </citation>
    <scope>NUCLEOTIDE SEQUENCE [LARGE SCALE GENOMIC DNA]</scope>
    <source>
        <strain evidence="3 4">DSM 19426</strain>
    </source>
</reference>
<dbReference type="InterPro" id="IPR006976">
    <property type="entry name" value="VanZ-like"/>
</dbReference>
<feature type="transmembrane region" description="Helical" evidence="1">
    <location>
        <begin position="117"/>
        <end position="136"/>
    </location>
</feature>
<sequence length="152" mass="16607">MTPRWWHAALLVALVVEAAVTAWLVLNPSPAAPSRAVLEISGWLSGHGVPDALADGDVVEFVCNIALFVPTGATLRLLVPRVPWWAWFGAGFVVSGAIELLQWGFLDARSATWRDVWANTLGFGLGAVCTVVVEQVRRLRRRRRTNARLAAL</sequence>
<keyword evidence="4" id="KW-1185">Reference proteome</keyword>